<dbReference type="Gene3D" id="3.40.50.300">
    <property type="entry name" value="P-loop containing nucleotide triphosphate hydrolases"/>
    <property type="match status" value="2"/>
</dbReference>
<keyword evidence="3" id="KW-1185">Reference proteome</keyword>
<name>A0A1Q9JHC0_9FIRM</name>
<reference evidence="2 3" key="1">
    <citation type="journal article" date="2016" name="Appl. Environ. Microbiol.">
        <title>Function and Phylogeny of Bacterial Butyryl Coenzyme A:Acetate Transferases and Their Diversity in the Proximal Colon of Swine.</title>
        <authorList>
            <person name="Trachsel J."/>
            <person name="Bayles D.O."/>
            <person name="Looft T."/>
            <person name="Levine U.Y."/>
            <person name="Allen H.K."/>
        </authorList>
    </citation>
    <scope>NUCLEOTIDE SEQUENCE [LARGE SCALE GENOMIC DNA]</scope>
    <source>
        <strain evidence="2 3">68-3-10</strain>
    </source>
</reference>
<evidence type="ECO:0000313" key="2">
    <source>
        <dbReference type="EMBL" id="OLR55603.1"/>
    </source>
</evidence>
<sequence>MSIFEYAPEELLGTVESVDTSTVVVKVENDDKLRGLQVNHLISIQSSKIGQHLIGLVSKIIRKSAYSDPTADIVPELGYNIIKVILIGTHFDRSAGKENVFRRSLATIPTINAECHLIHGDRLKQFMQAISSIPAGEDVVSLQIGNYSIDEDATAWLNGNKLFQRHAVIVGSTGSGKSWCVAKILEQVAALKSADAILFDIHGEYSPLQGDNFTHFKVAGPNDDIQEGMLFLPYWLLTYEEMLSLMLDRSDNNAPNQAMMFSSAVIDGKKEFLRNAGKTEMEANITLDSPIPYSLDNLLAFLKSKDTEMVSGSRGEKQGPYFGKLTRFIQRLESKQRDKRLNFMFSSEDSLLSYDYMSELCSELMLPSDSGKKGVKIIDFSEVPSDILPLIVSLIARVIFSVQQWTTADRRHPIAIFCDEAHLYIPANTEKSIDDASLVTFERISKEGRKYGIGLVVISQRPSEVNRTVLSQSNNFIAMRLTNVDDQSVVKRLLPDSLGDYAEMLPILDIGEALVVGDASLLPSRIRIAPPNMKPRSATIEFWDEWSKESTTVDIESAIEALRKQSK</sequence>
<organism evidence="2 3">
    <name type="scientific">Hornefia porci</name>
    <dbReference type="NCBI Taxonomy" id="2652292"/>
    <lineage>
        <taxon>Bacteria</taxon>
        <taxon>Bacillati</taxon>
        <taxon>Bacillota</taxon>
        <taxon>Clostridia</taxon>
        <taxon>Peptostreptococcales</taxon>
        <taxon>Anaerovoracaceae</taxon>
        <taxon>Hornefia</taxon>
    </lineage>
</organism>
<dbReference type="STRING" id="1261640.BHK98_05705"/>
<dbReference type="InterPro" id="IPR002789">
    <property type="entry name" value="HerA_central"/>
</dbReference>
<dbReference type="RefSeq" id="WP_075712594.1">
    <property type="nucleotide sequence ID" value="NZ_MJIE01000001.1"/>
</dbReference>
<proteinExistence type="predicted"/>
<dbReference type="InterPro" id="IPR008571">
    <property type="entry name" value="HerA-like"/>
</dbReference>
<evidence type="ECO:0000259" key="1">
    <source>
        <dbReference type="Pfam" id="PF01935"/>
    </source>
</evidence>
<dbReference type="CDD" id="cd01127">
    <property type="entry name" value="TrwB_TraG_TraD_VirD4"/>
    <property type="match status" value="1"/>
</dbReference>
<protein>
    <submittedName>
        <fullName evidence="2">ATPase</fullName>
    </submittedName>
</protein>
<dbReference type="PANTHER" id="PTHR42957:SF1">
    <property type="entry name" value="HELICASE MJ1565-RELATED"/>
    <property type="match status" value="1"/>
</dbReference>
<evidence type="ECO:0000313" key="3">
    <source>
        <dbReference type="Proteomes" id="UP000187404"/>
    </source>
</evidence>
<dbReference type="PANTHER" id="PTHR42957">
    <property type="entry name" value="HELICASE MJ1565-RELATED"/>
    <property type="match status" value="1"/>
</dbReference>
<dbReference type="SUPFAM" id="SSF52540">
    <property type="entry name" value="P-loop containing nucleoside triphosphate hydrolases"/>
    <property type="match status" value="1"/>
</dbReference>
<dbReference type="Pfam" id="PF01935">
    <property type="entry name" value="DUF87"/>
    <property type="match status" value="1"/>
</dbReference>
<dbReference type="Proteomes" id="UP000187404">
    <property type="component" value="Unassembled WGS sequence"/>
</dbReference>
<comment type="caution">
    <text evidence="2">The sequence shown here is derived from an EMBL/GenBank/DDBJ whole genome shotgun (WGS) entry which is preliminary data.</text>
</comment>
<dbReference type="InterPro" id="IPR027417">
    <property type="entry name" value="P-loop_NTPase"/>
</dbReference>
<dbReference type="EMBL" id="MJIE01000001">
    <property type="protein sequence ID" value="OLR55603.1"/>
    <property type="molecule type" value="Genomic_DNA"/>
</dbReference>
<dbReference type="OrthoDB" id="9806951at2"/>
<gene>
    <name evidence="2" type="ORF">BHK98_05705</name>
</gene>
<dbReference type="AlphaFoldDB" id="A0A1Q9JHC0"/>
<accession>A0A1Q9JHC0</accession>
<feature type="domain" description="Helicase HerA central" evidence="1">
    <location>
        <begin position="143"/>
        <end position="397"/>
    </location>
</feature>